<dbReference type="InterPro" id="IPR027417">
    <property type="entry name" value="P-loop_NTPase"/>
</dbReference>
<dbReference type="Proteomes" id="UP000241434">
    <property type="component" value="Unassembled WGS sequence"/>
</dbReference>
<dbReference type="OrthoDB" id="9771863at2"/>
<proteinExistence type="predicted"/>
<feature type="domain" description="ABC transporter" evidence="10">
    <location>
        <begin position="3"/>
        <end position="239"/>
    </location>
</feature>
<evidence type="ECO:0000256" key="1">
    <source>
        <dbReference type="ARBA" id="ARBA00004202"/>
    </source>
</evidence>
<dbReference type="CDD" id="cd03215">
    <property type="entry name" value="ABC_Carb_Monos_II"/>
    <property type="match status" value="1"/>
</dbReference>
<keyword evidence="7 11" id="KW-0067">ATP-binding</keyword>
<evidence type="ECO:0000256" key="2">
    <source>
        <dbReference type="ARBA" id="ARBA00022448"/>
    </source>
</evidence>
<dbReference type="RefSeq" id="WP_106777041.1">
    <property type="nucleotide sequence ID" value="NZ_JYGE01000006.1"/>
</dbReference>
<evidence type="ECO:0000313" key="11">
    <source>
        <dbReference type="EMBL" id="PSJ30987.1"/>
    </source>
</evidence>
<dbReference type="PANTHER" id="PTHR43790">
    <property type="entry name" value="CARBOHYDRATE TRANSPORT ATP-BINDING PROTEIN MG119-RELATED"/>
    <property type="match status" value="1"/>
</dbReference>
<dbReference type="InterPro" id="IPR050107">
    <property type="entry name" value="ABC_carbohydrate_import_ATPase"/>
</dbReference>
<dbReference type="GO" id="GO:0005524">
    <property type="term" value="F:ATP binding"/>
    <property type="evidence" value="ECO:0007669"/>
    <property type="project" value="UniProtKB-KW"/>
</dbReference>
<reference evidence="11" key="1">
    <citation type="thesis" date="2015" institute="Rutgers" country="The State University of New Jersey, 14 College Farm Rd., New Brunswick, NJ, USA">
        <title>Ammonia toxicity in bacteria and its implications for treatment of and resource recovery from highly nitrogenous organic wastes.</title>
        <authorList>
            <person name="Luther A.K."/>
        </authorList>
    </citation>
    <scope>NUCLEOTIDE SEQUENCE</scope>
    <source>
        <strain evidence="11">RT-10B</strain>
    </source>
</reference>
<dbReference type="Pfam" id="PF00005">
    <property type="entry name" value="ABC_tran"/>
    <property type="match status" value="2"/>
</dbReference>
<comment type="caution">
    <text evidence="11">The sequence shown here is derived from an EMBL/GenBank/DDBJ whole genome shotgun (WGS) entry which is preliminary data.</text>
</comment>
<evidence type="ECO:0000313" key="12">
    <source>
        <dbReference type="Proteomes" id="UP000241434"/>
    </source>
</evidence>
<name>A0A2P7PZ47_9FIRM</name>
<keyword evidence="8" id="KW-1278">Translocase</keyword>
<keyword evidence="12" id="KW-1185">Reference proteome</keyword>
<feature type="domain" description="ABC transporter" evidence="10">
    <location>
        <begin position="249"/>
        <end position="493"/>
    </location>
</feature>
<keyword evidence="9" id="KW-0472">Membrane</keyword>
<dbReference type="AlphaFoldDB" id="A0A2P7PZ47"/>
<protein>
    <submittedName>
        <fullName evidence="11">D-ribose transporter ATP-binding protein</fullName>
    </submittedName>
</protein>
<evidence type="ECO:0000256" key="7">
    <source>
        <dbReference type="ARBA" id="ARBA00022840"/>
    </source>
</evidence>
<evidence type="ECO:0000256" key="9">
    <source>
        <dbReference type="ARBA" id="ARBA00023136"/>
    </source>
</evidence>
<evidence type="ECO:0000256" key="3">
    <source>
        <dbReference type="ARBA" id="ARBA00022475"/>
    </source>
</evidence>
<keyword evidence="6" id="KW-0547">Nucleotide-binding</keyword>
<comment type="subcellular location">
    <subcellularLocation>
        <location evidence="1">Cell membrane</location>
        <topology evidence="1">Peripheral membrane protein</topology>
    </subcellularLocation>
</comment>
<keyword evidence="4" id="KW-0762">Sugar transport</keyword>
<dbReference type="Gene3D" id="3.40.50.300">
    <property type="entry name" value="P-loop containing nucleotide triphosphate hydrolases"/>
    <property type="match status" value="2"/>
</dbReference>
<dbReference type="InterPro" id="IPR003593">
    <property type="entry name" value="AAA+_ATPase"/>
</dbReference>
<dbReference type="GO" id="GO:0016887">
    <property type="term" value="F:ATP hydrolysis activity"/>
    <property type="evidence" value="ECO:0007669"/>
    <property type="project" value="InterPro"/>
</dbReference>
<dbReference type="GO" id="GO:0005886">
    <property type="term" value="C:plasma membrane"/>
    <property type="evidence" value="ECO:0007669"/>
    <property type="project" value="UniProtKB-SubCell"/>
</dbReference>
<keyword evidence="2" id="KW-0813">Transport</keyword>
<evidence type="ECO:0000259" key="10">
    <source>
        <dbReference type="PROSITE" id="PS50893"/>
    </source>
</evidence>
<evidence type="ECO:0000256" key="5">
    <source>
        <dbReference type="ARBA" id="ARBA00022737"/>
    </source>
</evidence>
<sequence length="493" mass="55007">MHIKMENIWKSFGTNSVLEGVDVDIKPGTVHALMGENGAGKSTLMNILTGLHKKDKGKIFVDGKEINYTNINESEDDGIYFIHQEINDYPEMTVLQNIFVANEITTKLGFLDNQKMKEKAESVFKTLGIDISLDSKIKDLSVGQRQLIEIAKVLMKDAKFIVMDEPSASLMTEEIERLFKIIKDLKAKGVTVVYISHRMEEIFEICDYITVMRDGKSVDTKAVSESNYDEVVRKMVGREITDYYPEKTNEIKDTIFEAKNLESNGVFKNINFHVREGEILGFSGLMGSGRTEIMRAVFGLDPLNSGEIILKGEKLNIKGPKDSISKGIGFITEDRKDEGLILDESINDNIILPVISQFAKNHIINDSEVHDLVDMLVNRLKIKSESRNDSASSLSGGNQQKVVLAKWITISPQVLILDEPTRGVDVGAKREIYTLINELAEKGVAIIVVSSDLPELLGISDRIMVVHEGKITGELSREEATQEKIMTYATGGQ</sequence>
<dbReference type="SMART" id="SM00382">
    <property type="entry name" value="AAA"/>
    <property type="match status" value="2"/>
</dbReference>
<dbReference type="InterPro" id="IPR003439">
    <property type="entry name" value="ABC_transporter-like_ATP-bd"/>
</dbReference>
<organism evidence="11 12">
    <name type="scientific">Peptostreptococcus russellii</name>
    <dbReference type="NCBI Taxonomy" id="215200"/>
    <lineage>
        <taxon>Bacteria</taxon>
        <taxon>Bacillati</taxon>
        <taxon>Bacillota</taxon>
        <taxon>Clostridia</taxon>
        <taxon>Peptostreptococcales</taxon>
        <taxon>Peptostreptococcaceae</taxon>
        <taxon>Peptostreptococcus</taxon>
    </lineage>
</organism>
<accession>A0A2P7PZ47</accession>
<evidence type="ECO:0000256" key="4">
    <source>
        <dbReference type="ARBA" id="ARBA00022597"/>
    </source>
</evidence>
<keyword evidence="3" id="KW-1003">Cell membrane</keyword>
<dbReference type="PROSITE" id="PS00211">
    <property type="entry name" value="ABC_TRANSPORTER_1"/>
    <property type="match status" value="2"/>
</dbReference>
<keyword evidence="5" id="KW-0677">Repeat</keyword>
<dbReference type="CDD" id="cd03216">
    <property type="entry name" value="ABC_Carb_Monos_I"/>
    <property type="match status" value="1"/>
</dbReference>
<dbReference type="PANTHER" id="PTHR43790:SF3">
    <property type="entry name" value="D-ALLOSE IMPORT ATP-BINDING PROTEIN ALSA-RELATED"/>
    <property type="match status" value="1"/>
</dbReference>
<evidence type="ECO:0000256" key="8">
    <source>
        <dbReference type="ARBA" id="ARBA00022967"/>
    </source>
</evidence>
<evidence type="ECO:0000256" key="6">
    <source>
        <dbReference type="ARBA" id="ARBA00022741"/>
    </source>
</evidence>
<dbReference type="SUPFAM" id="SSF52540">
    <property type="entry name" value="P-loop containing nucleoside triphosphate hydrolases"/>
    <property type="match status" value="2"/>
</dbReference>
<dbReference type="FunFam" id="3.40.50.300:FF:000127">
    <property type="entry name" value="Ribose import ATP-binding protein RbsA"/>
    <property type="match status" value="1"/>
</dbReference>
<dbReference type="PROSITE" id="PS50893">
    <property type="entry name" value="ABC_TRANSPORTER_2"/>
    <property type="match status" value="2"/>
</dbReference>
<dbReference type="EMBL" id="JYGE01000006">
    <property type="protein sequence ID" value="PSJ30987.1"/>
    <property type="molecule type" value="Genomic_DNA"/>
</dbReference>
<gene>
    <name evidence="11" type="ORF">UF10_06590</name>
</gene>
<dbReference type="InterPro" id="IPR017871">
    <property type="entry name" value="ABC_transporter-like_CS"/>
</dbReference>